<name>A0A9Q1GNY1_9CARY</name>
<evidence type="ECO:0000313" key="3">
    <source>
        <dbReference type="Proteomes" id="UP001153076"/>
    </source>
</evidence>
<dbReference type="AlphaFoldDB" id="A0A9Q1GNY1"/>
<dbReference type="OrthoDB" id="515416at2759"/>
<evidence type="ECO:0000313" key="2">
    <source>
        <dbReference type="EMBL" id="KAJ8424030.1"/>
    </source>
</evidence>
<reference evidence="2" key="1">
    <citation type="submission" date="2022-04" db="EMBL/GenBank/DDBJ databases">
        <title>Carnegiea gigantea Genome sequencing and assembly v2.</title>
        <authorList>
            <person name="Copetti D."/>
            <person name="Sanderson M.J."/>
            <person name="Burquez A."/>
            <person name="Wojciechowski M.F."/>
        </authorList>
    </citation>
    <scope>NUCLEOTIDE SEQUENCE</scope>
    <source>
        <strain evidence="2">SGP5-SGP5p</strain>
        <tissue evidence="2">Aerial part</tissue>
    </source>
</reference>
<gene>
    <name evidence="2" type="ORF">Cgig2_001733</name>
</gene>
<organism evidence="2 3">
    <name type="scientific">Carnegiea gigantea</name>
    <dbReference type="NCBI Taxonomy" id="171969"/>
    <lineage>
        <taxon>Eukaryota</taxon>
        <taxon>Viridiplantae</taxon>
        <taxon>Streptophyta</taxon>
        <taxon>Embryophyta</taxon>
        <taxon>Tracheophyta</taxon>
        <taxon>Spermatophyta</taxon>
        <taxon>Magnoliopsida</taxon>
        <taxon>eudicotyledons</taxon>
        <taxon>Gunneridae</taxon>
        <taxon>Pentapetalae</taxon>
        <taxon>Caryophyllales</taxon>
        <taxon>Cactineae</taxon>
        <taxon>Cactaceae</taxon>
        <taxon>Cactoideae</taxon>
        <taxon>Echinocereeae</taxon>
        <taxon>Carnegiea</taxon>
    </lineage>
</organism>
<proteinExistence type="predicted"/>
<feature type="compositionally biased region" description="Polar residues" evidence="1">
    <location>
        <begin position="116"/>
        <end position="125"/>
    </location>
</feature>
<feature type="compositionally biased region" description="Low complexity" evidence="1">
    <location>
        <begin position="89"/>
        <end position="115"/>
    </location>
</feature>
<protein>
    <submittedName>
        <fullName evidence="2">Uncharacterized protein</fullName>
    </submittedName>
</protein>
<accession>A0A9Q1GNY1</accession>
<feature type="region of interest" description="Disordered" evidence="1">
    <location>
        <begin position="1"/>
        <end position="126"/>
    </location>
</feature>
<dbReference type="EMBL" id="JAKOGI010001801">
    <property type="protein sequence ID" value="KAJ8424030.1"/>
    <property type="molecule type" value="Genomic_DNA"/>
</dbReference>
<feature type="compositionally biased region" description="Basic and acidic residues" evidence="1">
    <location>
        <begin position="1"/>
        <end position="19"/>
    </location>
</feature>
<evidence type="ECO:0000256" key="1">
    <source>
        <dbReference type="SAM" id="MobiDB-lite"/>
    </source>
</evidence>
<feature type="compositionally biased region" description="Gly residues" evidence="1">
    <location>
        <begin position="78"/>
        <end position="88"/>
    </location>
</feature>
<sequence>MNASKFMDKQIMDLSRSKGDLLSTTTPTNSDKKTNDFIDLMNPNPQSEEDSDGGSSSLNNDKKDEILPSYDFHPIPRPGGGGGGGGGVSASLSSSDAPAAAATTSPRAASRAWTSLDSKPNSSTLRDLMTPLSVTCFMDDGSEEAKPNQHRKSNLSSSIVKTEVAGFTVNRKWREAQQVEKGGCRLTSKVSKL</sequence>
<comment type="caution">
    <text evidence="2">The sequence shown here is derived from an EMBL/GenBank/DDBJ whole genome shotgun (WGS) entry which is preliminary data.</text>
</comment>
<dbReference type="Proteomes" id="UP001153076">
    <property type="component" value="Unassembled WGS sequence"/>
</dbReference>
<keyword evidence="3" id="KW-1185">Reference proteome</keyword>